<dbReference type="PRINTS" id="PR00344">
    <property type="entry name" value="BCTRLSENSOR"/>
</dbReference>
<keyword evidence="5" id="KW-0808">Transferase</keyword>
<dbReference type="SUPFAM" id="SSF55874">
    <property type="entry name" value="ATPase domain of HSP90 chaperone/DNA topoisomerase II/histidine kinase"/>
    <property type="match status" value="1"/>
</dbReference>
<name>A0A2W7I049_9FLAO</name>
<keyword evidence="5" id="KW-0418">Kinase</keyword>
<comment type="caution">
    <text evidence="5">The sequence shown here is derived from an EMBL/GenBank/DDBJ whole genome shotgun (WGS) entry which is preliminary data.</text>
</comment>
<proteinExistence type="predicted"/>
<keyword evidence="6" id="KW-1185">Reference proteome</keyword>
<dbReference type="RefSeq" id="WP_111541341.1">
    <property type="nucleotide sequence ID" value="NZ_QKYV01000005.1"/>
</dbReference>
<dbReference type="SMART" id="SM00388">
    <property type="entry name" value="HisKA"/>
    <property type="match status" value="1"/>
</dbReference>
<dbReference type="InterPro" id="IPR036890">
    <property type="entry name" value="HATPase_C_sf"/>
</dbReference>
<dbReference type="Gene3D" id="3.30.450.40">
    <property type="match status" value="1"/>
</dbReference>
<dbReference type="EC" id="2.7.13.3" evidence="2"/>
<dbReference type="Gene3D" id="3.30.565.10">
    <property type="entry name" value="Histidine kinase-like ATPase, C-terminal domain"/>
    <property type="match status" value="1"/>
</dbReference>
<evidence type="ECO:0000313" key="6">
    <source>
        <dbReference type="Proteomes" id="UP000249542"/>
    </source>
</evidence>
<dbReference type="GO" id="GO:0000155">
    <property type="term" value="F:phosphorelay sensor kinase activity"/>
    <property type="evidence" value="ECO:0007669"/>
    <property type="project" value="InterPro"/>
</dbReference>
<protein>
    <recommendedName>
        <fullName evidence="2">histidine kinase</fullName>
        <ecNumber evidence="2">2.7.13.3</ecNumber>
    </recommendedName>
</protein>
<dbReference type="Gene3D" id="1.10.287.130">
    <property type="match status" value="1"/>
</dbReference>
<organism evidence="5 6">
    <name type="scientific">Mesonia algae</name>
    <dbReference type="NCBI Taxonomy" id="213248"/>
    <lineage>
        <taxon>Bacteria</taxon>
        <taxon>Pseudomonadati</taxon>
        <taxon>Bacteroidota</taxon>
        <taxon>Flavobacteriia</taxon>
        <taxon>Flavobacteriales</taxon>
        <taxon>Flavobacteriaceae</taxon>
        <taxon>Mesonia</taxon>
    </lineage>
</organism>
<reference evidence="5 6" key="1">
    <citation type="submission" date="2018-06" db="EMBL/GenBank/DDBJ databases">
        <title>Genomic Encyclopedia of Archaeal and Bacterial Type Strains, Phase II (KMG-II): from individual species to whole genera.</title>
        <authorList>
            <person name="Goeker M."/>
        </authorList>
    </citation>
    <scope>NUCLEOTIDE SEQUENCE [LARGE SCALE GENOMIC DNA]</scope>
    <source>
        <strain evidence="5 6">DSM 15361</strain>
    </source>
</reference>
<dbReference type="InterPro" id="IPR029016">
    <property type="entry name" value="GAF-like_dom_sf"/>
</dbReference>
<dbReference type="PANTHER" id="PTHR43102">
    <property type="entry name" value="SLR1143 PROTEIN"/>
    <property type="match status" value="1"/>
</dbReference>
<gene>
    <name evidence="5" type="ORF">LX95_02062</name>
</gene>
<dbReference type="InterPro" id="IPR003594">
    <property type="entry name" value="HATPase_dom"/>
</dbReference>
<feature type="domain" description="Histidine kinase" evidence="4">
    <location>
        <begin position="189"/>
        <end position="402"/>
    </location>
</feature>
<dbReference type="SUPFAM" id="SSF47384">
    <property type="entry name" value="Homodimeric domain of signal transducing histidine kinase"/>
    <property type="match status" value="1"/>
</dbReference>
<dbReference type="CDD" id="cd00075">
    <property type="entry name" value="HATPase"/>
    <property type="match status" value="1"/>
</dbReference>
<dbReference type="Pfam" id="PF02518">
    <property type="entry name" value="HATPase_c"/>
    <property type="match status" value="1"/>
</dbReference>
<dbReference type="SMART" id="SM00387">
    <property type="entry name" value="HATPase_c"/>
    <property type="match status" value="1"/>
</dbReference>
<sequence>MITQEISSRELKRLKALDEYRILDTPNEAEYDDIAQLAAYISDAPVALISFIDINRQWFKSKVGVEMCETERNISFCTHAIEAEEDVLEIKNALEDDRFKNNPLTQSPDQPVIYYCGFKLTDSRGMTLGTLCIIDHKPRTISDNQKKSLRALSKQIVKLLELRRNFDLLKRAEKSLKEKNSLLQDFAGTVSHDIKMPLANMVLTVDILKKKYETTLDKEGVNYLNYLKKSSFSLSEYITSILNLYESEVKAHEKSKESFDLKQLLEEIIDLFNIKHECEIKLPHKNLELHCNRAALEQILLNLIGNSLKYNDKEKIVIKIKCKEKEGFYHFSVNDNGVGIPKEKQKDIFNLFSTAAITDRNGNKGNGIGLSTVKKLVKKLGGKIKVKSELGEFTKVSFTIKK</sequence>
<evidence type="ECO:0000259" key="4">
    <source>
        <dbReference type="PROSITE" id="PS50109"/>
    </source>
</evidence>
<evidence type="ECO:0000256" key="1">
    <source>
        <dbReference type="ARBA" id="ARBA00000085"/>
    </source>
</evidence>
<accession>A0A2W7I049</accession>
<keyword evidence="3" id="KW-0597">Phosphoprotein</keyword>
<dbReference type="AlphaFoldDB" id="A0A2W7I049"/>
<dbReference type="Proteomes" id="UP000249542">
    <property type="component" value="Unassembled WGS sequence"/>
</dbReference>
<dbReference type="CDD" id="cd00082">
    <property type="entry name" value="HisKA"/>
    <property type="match status" value="1"/>
</dbReference>
<evidence type="ECO:0000256" key="2">
    <source>
        <dbReference type="ARBA" id="ARBA00012438"/>
    </source>
</evidence>
<dbReference type="SUPFAM" id="SSF55781">
    <property type="entry name" value="GAF domain-like"/>
    <property type="match status" value="1"/>
</dbReference>
<dbReference type="PANTHER" id="PTHR43102:SF2">
    <property type="entry name" value="GAF DOMAIN-CONTAINING PROTEIN"/>
    <property type="match status" value="1"/>
</dbReference>
<dbReference type="Pfam" id="PF00512">
    <property type="entry name" value="HisKA"/>
    <property type="match status" value="1"/>
</dbReference>
<evidence type="ECO:0000313" key="5">
    <source>
        <dbReference type="EMBL" id="PZW39698.1"/>
    </source>
</evidence>
<dbReference type="InterPro" id="IPR003661">
    <property type="entry name" value="HisK_dim/P_dom"/>
</dbReference>
<comment type="catalytic activity">
    <reaction evidence="1">
        <text>ATP + protein L-histidine = ADP + protein N-phospho-L-histidine.</text>
        <dbReference type="EC" id="2.7.13.3"/>
    </reaction>
</comment>
<dbReference type="InterPro" id="IPR036097">
    <property type="entry name" value="HisK_dim/P_sf"/>
</dbReference>
<dbReference type="InterPro" id="IPR005467">
    <property type="entry name" value="His_kinase_dom"/>
</dbReference>
<dbReference type="InterPro" id="IPR004358">
    <property type="entry name" value="Sig_transdc_His_kin-like_C"/>
</dbReference>
<dbReference type="PROSITE" id="PS50109">
    <property type="entry name" value="HIS_KIN"/>
    <property type="match status" value="1"/>
</dbReference>
<dbReference type="EMBL" id="QKYV01000005">
    <property type="protein sequence ID" value="PZW39698.1"/>
    <property type="molecule type" value="Genomic_DNA"/>
</dbReference>
<evidence type="ECO:0000256" key="3">
    <source>
        <dbReference type="ARBA" id="ARBA00022553"/>
    </source>
</evidence>